<feature type="transmembrane region" description="Helical" evidence="2">
    <location>
        <begin position="548"/>
        <end position="571"/>
    </location>
</feature>
<proteinExistence type="predicted"/>
<dbReference type="Pfam" id="PF12505">
    <property type="entry name" value="DUF3712"/>
    <property type="match status" value="1"/>
</dbReference>
<sequence length="710" mass="79469">MVAMSEPAKEPSRSAAPPSARPSNFAMRYKFIDASTSSPKSLASVKCHVMLECARQKKWQEQQQPDTDGEGDADIDTSGEDKPQRGERHVRRARARRQAPNHNTYGEYQDLEIADQVGLGFGADYFDKRGISSSWSPFAGHRPWESPPFGLGMWETSISLRQMIPDFKAISYRIFANFAYEEGKMLFDFYANIMPSCSYGFHTRSPNAHNWYLQVFIPVAMKADLTFQNTILVHAANTQAWVKGLSEKRAALVHYVSDAAISATLSCAAVEDFDSRPERKPISWIHMRAAMQKIRARGGPAAFQQNQRMAMLINWQDYILAGYETKEPSFFYEDTPANMRSSSSQMETGTPAAEPVPSERPWFVGRMLKIAKRLGRPSWEQLNDSLLSFLTLTAEAPMLPSWENDLRHEILTAPLTSYIMPLLLASSVEFLIYIEVLSALTILGSMVPPYPNFVYDLVWTLAWSVAAAFAMVVQGALCIVDAKFDIRSLANRLVNVGARGQEKEVKRKDEESKSEGSNEAIKDVPPGEGRKETKKIKGFGNSHISSHLVSYCILGVVLMAMGSAVMLVWGAPAFGRYIIYRTPIPDYSVTLTNPTNNSISFAISTNIRVPDRFKISVDPMHADFFLPDSQLYTVPLATVDLAKMVFHSNERIELVNQTLKFGNLNEFAKLVEQVVYQPTFRVVGQTRAKIRLPPIPATWIDIDGAIELPG</sequence>
<keyword evidence="2" id="KW-1133">Transmembrane helix</keyword>
<feature type="compositionally biased region" description="Basic and acidic residues" evidence="1">
    <location>
        <begin position="501"/>
        <end position="522"/>
    </location>
</feature>
<dbReference type="PANTHER" id="PTHR37540:SF10">
    <property type="entry name" value="SIGMA-70 REGION 2 FAMILY PROTEIN"/>
    <property type="match status" value="1"/>
</dbReference>
<feature type="region of interest" description="Disordered" evidence="1">
    <location>
        <begin position="501"/>
        <end position="532"/>
    </location>
</feature>
<dbReference type="GeneID" id="69031107"/>
<protein>
    <recommendedName>
        <fullName evidence="5">Transmembrane protein</fullName>
    </recommendedName>
</protein>
<evidence type="ECO:0000313" key="4">
    <source>
        <dbReference type="Proteomes" id="UP000002039"/>
    </source>
</evidence>
<evidence type="ECO:0000256" key="2">
    <source>
        <dbReference type="SAM" id="Phobius"/>
    </source>
</evidence>
<reference evidence="4" key="1">
    <citation type="journal article" date="2015" name="PLoS Genet.">
        <title>The dynamic genome and transcriptome of the human fungal pathogen Blastomyces and close relative Emmonsia.</title>
        <authorList>
            <person name="Munoz J.F."/>
            <person name="Gauthier G.M."/>
            <person name="Desjardins C.A."/>
            <person name="Gallo J.E."/>
            <person name="Holder J."/>
            <person name="Sullivan T.D."/>
            <person name="Marty A.J."/>
            <person name="Carmen J.C."/>
            <person name="Chen Z."/>
            <person name="Ding L."/>
            <person name="Gujja S."/>
            <person name="Magrini V."/>
            <person name="Misas E."/>
            <person name="Mitreva M."/>
            <person name="Priest M."/>
            <person name="Saif S."/>
            <person name="Whiston E.A."/>
            <person name="Young S."/>
            <person name="Zeng Q."/>
            <person name="Goldman W.E."/>
            <person name="Mardis E.R."/>
            <person name="Taylor J.W."/>
            <person name="McEwen J.G."/>
            <person name="Clay O.K."/>
            <person name="Klein B.S."/>
            <person name="Cuomo C.A."/>
        </authorList>
    </citation>
    <scope>NUCLEOTIDE SEQUENCE [LARGE SCALE GENOMIC DNA]</scope>
    <source>
        <strain evidence="4">ER-3 / ATCC MYA-2586</strain>
    </source>
</reference>
<keyword evidence="4" id="KW-1185">Reference proteome</keyword>
<feature type="compositionally biased region" description="Basic residues" evidence="1">
    <location>
        <begin position="88"/>
        <end position="99"/>
    </location>
</feature>
<feature type="transmembrane region" description="Helical" evidence="2">
    <location>
        <begin position="430"/>
        <end position="451"/>
    </location>
</feature>
<feature type="compositionally biased region" description="Acidic residues" evidence="1">
    <location>
        <begin position="67"/>
        <end position="78"/>
    </location>
</feature>
<dbReference type="EMBL" id="EQ999973">
    <property type="protein sequence ID" value="OAS99591.1"/>
    <property type="molecule type" value="Genomic_DNA"/>
</dbReference>
<gene>
    <name evidence="3" type="ORF">BDCG_16215</name>
</gene>
<dbReference type="RefSeq" id="XP_045279319.1">
    <property type="nucleotide sequence ID" value="XM_045425466.1"/>
</dbReference>
<evidence type="ECO:0008006" key="5">
    <source>
        <dbReference type="Google" id="ProtNLM"/>
    </source>
</evidence>
<accession>A0ABX2VRK8</accession>
<feature type="transmembrane region" description="Helical" evidence="2">
    <location>
        <begin position="457"/>
        <end position="480"/>
    </location>
</feature>
<feature type="region of interest" description="Disordered" evidence="1">
    <location>
        <begin position="57"/>
        <end position="104"/>
    </location>
</feature>
<dbReference type="PANTHER" id="PTHR37540">
    <property type="entry name" value="TRANSCRIPTION FACTOR (ACR-2), PUTATIVE-RELATED-RELATED"/>
    <property type="match status" value="1"/>
</dbReference>
<dbReference type="InterPro" id="IPR022185">
    <property type="entry name" value="DUF3712"/>
</dbReference>
<feature type="compositionally biased region" description="Low complexity" evidence="1">
    <location>
        <begin position="13"/>
        <end position="23"/>
    </location>
</feature>
<keyword evidence="2" id="KW-0812">Transmembrane</keyword>
<dbReference type="Proteomes" id="UP000002039">
    <property type="component" value="Unassembled WGS sequence"/>
</dbReference>
<evidence type="ECO:0000313" key="3">
    <source>
        <dbReference type="EMBL" id="OAS99591.1"/>
    </source>
</evidence>
<evidence type="ECO:0000256" key="1">
    <source>
        <dbReference type="SAM" id="MobiDB-lite"/>
    </source>
</evidence>
<organism evidence="3 4">
    <name type="scientific">Ajellomyces dermatitidis (strain ER-3 / ATCC MYA-2586)</name>
    <name type="common">Blastomyces dermatitidis</name>
    <dbReference type="NCBI Taxonomy" id="559297"/>
    <lineage>
        <taxon>Eukaryota</taxon>
        <taxon>Fungi</taxon>
        <taxon>Dikarya</taxon>
        <taxon>Ascomycota</taxon>
        <taxon>Pezizomycotina</taxon>
        <taxon>Eurotiomycetes</taxon>
        <taxon>Eurotiomycetidae</taxon>
        <taxon>Onygenales</taxon>
        <taxon>Ajellomycetaceae</taxon>
        <taxon>Blastomyces</taxon>
    </lineage>
</organism>
<keyword evidence="2" id="KW-0472">Membrane</keyword>
<name>A0ABX2VRK8_AJEDR</name>
<feature type="region of interest" description="Disordered" evidence="1">
    <location>
        <begin position="1"/>
        <end position="23"/>
    </location>
</feature>